<feature type="region of interest" description="Disordered" evidence="10">
    <location>
        <begin position="350"/>
        <end position="404"/>
    </location>
</feature>
<keyword evidence="9" id="KW-0961">Cell wall biogenesis/degradation</keyword>
<dbReference type="GO" id="GO:0009272">
    <property type="term" value="P:fungal-type cell wall biogenesis"/>
    <property type="evidence" value="ECO:0007669"/>
    <property type="project" value="TreeGrafter"/>
</dbReference>
<organism evidence="13 14">
    <name type="scientific">Geotrichum candidum</name>
    <name type="common">Oospora lactis</name>
    <name type="synonym">Dipodascus geotrichum</name>
    <dbReference type="NCBI Taxonomy" id="1173061"/>
    <lineage>
        <taxon>Eukaryota</taxon>
        <taxon>Fungi</taxon>
        <taxon>Dikarya</taxon>
        <taxon>Ascomycota</taxon>
        <taxon>Saccharomycotina</taxon>
        <taxon>Dipodascomycetes</taxon>
        <taxon>Dipodascales</taxon>
        <taxon>Dipodascaceae</taxon>
        <taxon>Geotrichum</taxon>
    </lineage>
</organism>
<evidence type="ECO:0000256" key="6">
    <source>
        <dbReference type="ARBA" id="ARBA00022824"/>
    </source>
</evidence>
<comment type="subcellular location">
    <subcellularLocation>
        <location evidence="1">Endoplasmic reticulum membrane</location>
        <topology evidence="1">Single-pass type I membrane protein</topology>
    </subcellularLocation>
</comment>
<dbReference type="OrthoDB" id="9985059at2759"/>
<evidence type="ECO:0000256" key="3">
    <source>
        <dbReference type="ARBA" id="ARBA00022089"/>
    </source>
</evidence>
<evidence type="ECO:0000256" key="2">
    <source>
        <dbReference type="ARBA" id="ARBA00008203"/>
    </source>
</evidence>
<dbReference type="GO" id="GO:0005789">
    <property type="term" value="C:endoplasmic reticulum membrane"/>
    <property type="evidence" value="ECO:0007669"/>
    <property type="project" value="UniProtKB-SubCell"/>
</dbReference>
<keyword evidence="8 11" id="KW-0472">Membrane</keyword>
<dbReference type="EMBL" id="CCBN010000021">
    <property type="protein sequence ID" value="CDO57426.1"/>
    <property type="molecule type" value="Genomic_DNA"/>
</dbReference>
<keyword evidence="5 12" id="KW-0732">Signal</keyword>
<proteinExistence type="inferred from homology"/>
<protein>
    <recommendedName>
        <fullName evidence="3">Protein BIG1</fullName>
    </recommendedName>
</protein>
<evidence type="ECO:0000256" key="12">
    <source>
        <dbReference type="SAM" id="SignalP"/>
    </source>
</evidence>
<dbReference type="PANTHER" id="PTHR28285:SF1">
    <property type="entry name" value="PROTEIN BIG1"/>
    <property type="match status" value="1"/>
</dbReference>
<evidence type="ECO:0000256" key="8">
    <source>
        <dbReference type="ARBA" id="ARBA00023136"/>
    </source>
</evidence>
<dbReference type="GO" id="GO:0006078">
    <property type="term" value="P:(1-&gt;6)-beta-D-glucan biosynthetic process"/>
    <property type="evidence" value="ECO:0007669"/>
    <property type="project" value="TreeGrafter"/>
</dbReference>
<evidence type="ECO:0000256" key="9">
    <source>
        <dbReference type="ARBA" id="ARBA00023316"/>
    </source>
</evidence>
<accession>A0A0J9XK54</accession>
<reference evidence="13" key="1">
    <citation type="submission" date="2014-03" db="EMBL/GenBank/DDBJ databases">
        <authorList>
            <person name="Casaregola S."/>
        </authorList>
    </citation>
    <scope>NUCLEOTIDE SEQUENCE [LARGE SCALE GENOMIC DNA]</scope>
    <source>
        <strain evidence="13">CLIB 918</strain>
    </source>
</reference>
<feature type="compositionally biased region" description="Basic and acidic residues" evidence="10">
    <location>
        <begin position="365"/>
        <end position="398"/>
    </location>
</feature>
<evidence type="ECO:0000256" key="10">
    <source>
        <dbReference type="SAM" id="MobiDB-lite"/>
    </source>
</evidence>
<dbReference type="InterPro" id="IPR037654">
    <property type="entry name" value="Big1"/>
</dbReference>
<name>A0A0J9XK54_GEOCN</name>
<evidence type="ECO:0000256" key="1">
    <source>
        <dbReference type="ARBA" id="ARBA00004115"/>
    </source>
</evidence>
<keyword evidence="14" id="KW-1185">Reference proteome</keyword>
<evidence type="ECO:0000313" key="13">
    <source>
        <dbReference type="EMBL" id="CDO57426.1"/>
    </source>
</evidence>
<sequence>MNLKIINLLMGLQAMGLVAASLFANDDHPFRKTETFPVIFGSHKEVPDLRGQIQPAYRSAIDKQPLEQLLKHFLDSCPADSLVLIDQPGISSEDFKLTPSTASLWTQFARYFHRCGTFIPYLQTQVSLSQKKLADYYVRNCEAEVIKADLSKSNPEHKLYPHFGDTRRRVITVKLPPLSTDPEERQDELFNNDLLIHELVSGIPSPFFAIIYTNSEGANTTQPPGLFSEYFIIDELVRSSRKPEIRDQWKKNAPLEEGQFLGDLGEVKPPLMEHKKRLEKKRQDEEYVQSKKVRMEAGSSVDKLVEKLDALLTVESVLLVLLISIFSWVVWFTCKILVQIFNGIRGALPTASQPEGKPQVNNNETAEKDSKTKAKTAETVESRIPENIDVKQAEEPTTLRRRKQ</sequence>
<feature type="chain" id="PRO_5005325882" description="Protein BIG1" evidence="12">
    <location>
        <begin position="21"/>
        <end position="404"/>
    </location>
</feature>
<keyword evidence="7 11" id="KW-1133">Transmembrane helix</keyword>
<evidence type="ECO:0000256" key="11">
    <source>
        <dbReference type="SAM" id="Phobius"/>
    </source>
</evidence>
<dbReference type="PANTHER" id="PTHR28285">
    <property type="entry name" value="PROTEIN BIG1"/>
    <property type="match status" value="1"/>
</dbReference>
<keyword evidence="4 11" id="KW-0812">Transmembrane</keyword>
<dbReference type="Proteomes" id="UP000242525">
    <property type="component" value="Unassembled WGS sequence"/>
</dbReference>
<dbReference type="AlphaFoldDB" id="A0A0J9XK54"/>
<dbReference type="GO" id="GO:0071555">
    <property type="term" value="P:cell wall organization"/>
    <property type="evidence" value="ECO:0007669"/>
    <property type="project" value="UniProtKB-KW"/>
</dbReference>
<keyword evidence="6" id="KW-0256">Endoplasmic reticulum</keyword>
<evidence type="ECO:0000313" key="14">
    <source>
        <dbReference type="Proteomes" id="UP000242525"/>
    </source>
</evidence>
<evidence type="ECO:0000256" key="7">
    <source>
        <dbReference type="ARBA" id="ARBA00022989"/>
    </source>
</evidence>
<gene>
    <name evidence="13" type="ORF">BN980_GECA21s01022g</name>
</gene>
<comment type="caution">
    <text evidence="13">The sequence shown here is derived from an EMBL/GenBank/DDBJ whole genome shotgun (WGS) entry which is preliminary data.</text>
</comment>
<feature type="transmembrane region" description="Helical" evidence="11">
    <location>
        <begin position="317"/>
        <end position="338"/>
    </location>
</feature>
<evidence type="ECO:0000256" key="4">
    <source>
        <dbReference type="ARBA" id="ARBA00022692"/>
    </source>
</evidence>
<evidence type="ECO:0000256" key="5">
    <source>
        <dbReference type="ARBA" id="ARBA00022729"/>
    </source>
</evidence>
<feature type="signal peptide" evidence="12">
    <location>
        <begin position="1"/>
        <end position="20"/>
    </location>
</feature>
<dbReference type="STRING" id="1173061.A0A0J9XK54"/>
<comment type="similarity">
    <text evidence="2">Belongs to the BIG1 family.</text>
</comment>